<evidence type="ECO:0000256" key="2">
    <source>
        <dbReference type="ARBA" id="ARBA00008806"/>
    </source>
</evidence>
<dbReference type="InterPro" id="IPR003688">
    <property type="entry name" value="TraG/VirD4"/>
</dbReference>
<comment type="subcellular location">
    <subcellularLocation>
        <location evidence="1">Cell membrane</location>
        <topology evidence="1">Multi-pass membrane protein</topology>
    </subcellularLocation>
</comment>
<dbReference type="SUPFAM" id="SSF52540">
    <property type="entry name" value="P-loop containing nucleoside triphosphate hydrolases"/>
    <property type="match status" value="1"/>
</dbReference>
<keyword evidence="4 7" id="KW-0812">Transmembrane</keyword>
<keyword evidence="6 7" id="KW-0472">Membrane</keyword>
<evidence type="ECO:0000313" key="8">
    <source>
        <dbReference type="EMBL" id="MFC5420159.1"/>
    </source>
</evidence>
<dbReference type="InterPro" id="IPR051539">
    <property type="entry name" value="T4SS-coupling_protein"/>
</dbReference>
<feature type="transmembrane region" description="Helical" evidence="7">
    <location>
        <begin position="29"/>
        <end position="53"/>
    </location>
</feature>
<keyword evidence="3" id="KW-1003">Cell membrane</keyword>
<dbReference type="PANTHER" id="PTHR37937">
    <property type="entry name" value="CONJUGATIVE TRANSFER: DNA TRANSPORT"/>
    <property type="match status" value="1"/>
</dbReference>
<dbReference type="Proteomes" id="UP001596053">
    <property type="component" value="Unassembled WGS sequence"/>
</dbReference>
<dbReference type="InterPro" id="IPR027417">
    <property type="entry name" value="P-loop_NTPase"/>
</dbReference>
<evidence type="ECO:0000256" key="6">
    <source>
        <dbReference type="ARBA" id="ARBA00023136"/>
    </source>
</evidence>
<dbReference type="RefSeq" id="WP_377798372.1">
    <property type="nucleotide sequence ID" value="NZ_JBHSLW010000013.1"/>
</dbReference>
<evidence type="ECO:0000256" key="1">
    <source>
        <dbReference type="ARBA" id="ARBA00004651"/>
    </source>
</evidence>
<evidence type="ECO:0000256" key="3">
    <source>
        <dbReference type="ARBA" id="ARBA00022475"/>
    </source>
</evidence>
<dbReference type="EMBL" id="JBHSLW010000013">
    <property type="protein sequence ID" value="MFC5420159.1"/>
    <property type="molecule type" value="Genomic_DNA"/>
</dbReference>
<comment type="caution">
    <text evidence="8">The sequence shown here is derived from an EMBL/GenBank/DDBJ whole genome shotgun (WGS) entry which is preliminary data.</text>
</comment>
<protein>
    <submittedName>
        <fullName evidence="8">Type IV secretory system conjugative DNA transfer family protein</fullName>
    </submittedName>
</protein>
<comment type="similarity">
    <text evidence="2">Belongs to the VirD4/TraG family.</text>
</comment>
<sequence length="513" mass="55410">MRWFGAILNGEFPAIGVFLLDLVRGRVDALPYGGAVAGWAAVALIVGSSALIVSGGRRVPLRDASNQFGSARWAPARVLKGMRKGLELGLDPDTGRAVRVRVEGNLVSIAPPRSGKTGLLLVNLAVPEEGAWTGPAVVIDPKGSAYLAMRKRREALGRTVRCIDPLGIVGGTDRWNPLLHVDRTDTTALMSMARALLPAPKSSSGAGSYFRDRASVMIAAAIFVTLRDDRADIGAAASIMQNVDTFARALTGGQTPLELEAASILATEPRVRDPILSTAGQGLQFLLDQRLRAVMTDHTLDLVDLTRGDTDLFIVTPADERREITAPYLRWLLSDLFVTIRKHRPAKRVMIFIDEAFVLGRFDAILKGVGELPGYGASIWTFWQSSAQLREAYGEDGARTIMETAEIVSVFNVPRHSGDEAEHWSRALGSFTTVAVSRSPGPNGKPQETRSAAAQRLATPDQMAELTRTNAIVFLTGADHTSDPILVKKTLPHRDPRFAGMANWQKPVGAIDT</sequence>
<evidence type="ECO:0000256" key="4">
    <source>
        <dbReference type="ARBA" id="ARBA00022692"/>
    </source>
</evidence>
<evidence type="ECO:0000313" key="9">
    <source>
        <dbReference type="Proteomes" id="UP001596053"/>
    </source>
</evidence>
<organism evidence="8 9">
    <name type="scientific">Bosea eneae</name>
    <dbReference type="NCBI Taxonomy" id="151454"/>
    <lineage>
        <taxon>Bacteria</taxon>
        <taxon>Pseudomonadati</taxon>
        <taxon>Pseudomonadota</taxon>
        <taxon>Alphaproteobacteria</taxon>
        <taxon>Hyphomicrobiales</taxon>
        <taxon>Boseaceae</taxon>
        <taxon>Bosea</taxon>
    </lineage>
</organism>
<dbReference type="PANTHER" id="PTHR37937:SF1">
    <property type="entry name" value="CONJUGATIVE TRANSFER: DNA TRANSPORT"/>
    <property type="match status" value="1"/>
</dbReference>
<gene>
    <name evidence="8" type="ORF">ACFPOB_11375</name>
</gene>
<dbReference type="Pfam" id="PF02534">
    <property type="entry name" value="T4SS-DNA_transf"/>
    <property type="match status" value="1"/>
</dbReference>
<evidence type="ECO:0000256" key="5">
    <source>
        <dbReference type="ARBA" id="ARBA00022989"/>
    </source>
</evidence>
<evidence type="ECO:0000256" key="7">
    <source>
        <dbReference type="SAM" id="Phobius"/>
    </source>
</evidence>
<keyword evidence="5 7" id="KW-1133">Transmembrane helix</keyword>
<accession>A0ABW0IPI9</accession>
<dbReference type="Gene3D" id="3.40.50.300">
    <property type="entry name" value="P-loop containing nucleotide triphosphate hydrolases"/>
    <property type="match status" value="1"/>
</dbReference>
<proteinExistence type="inferred from homology"/>
<keyword evidence="9" id="KW-1185">Reference proteome</keyword>
<name>A0ABW0IPI9_9HYPH</name>
<reference evidence="9" key="1">
    <citation type="journal article" date="2019" name="Int. J. Syst. Evol. Microbiol.">
        <title>The Global Catalogue of Microorganisms (GCM) 10K type strain sequencing project: providing services to taxonomists for standard genome sequencing and annotation.</title>
        <authorList>
            <consortium name="The Broad Institute Genomics Platform"/>
            <consortium name="The Broad Institute Genome Sequencing Center for Infectious Disease"/>
            <person name="Wu L."/>
            <person name="Ma J."/>
        </authorList>
    </citation>
    <scope>NUCLEOTIDE SEQUENCE [LARGE SCALE GENOMIC DNA]</scope>
    <source>
        <strain evidence="9">NCAIM B.01391</strain>
    </source>
</reference>
<dbReference type="CDD" id="cd01127">
    <property type="entry name" value="TrwB_TraG_TraD_VirD4"/>
    <property type="match status" value="1"/>
</dbReference>